<evidence type="ECO:0000313" key="3">
    <source>
        <dbReference type="Proteomes" id="UP000053235"/>
    </source>
</evidence>
<gene>
    <name evidence="2" type="ORF">LAX5112_04482</name>
</gene>
<dbReference type="EMBL" id="CXWD01000024">
    <property type="protein sequence ID" value="CTQ76139.1"/>
    <property type="molecule type" value="Genomic_DNA"/>
</dbReference>
<dbReference type="Pfam" id="PF20089">
    <property type="entry name" value="DUF6481"/>
    <property type="match status" value="1"/>
</dbReference>
<dbReference type="STRING" id="388408.LAX5112_04482"/>
<dbReference type="AlphaFoldDB" id="A0A0M7AML9"/>
<evidence type="ECO:0000256" key="1">
    <source>
        <dbReference type="SAM" id="Coils"/>
    </source>
</evidence>
<dbReference type="OrthoDB" id="7876280at2"/>
<keyword evidence="3" id="KW-1185">Reference proteome</keyword>
<protein>
    <submittedName>
        <fullName evidence="2">Uncharacterized protein</fullName>
    </submittedName>
</protein>
<dbReference type="Proteomes" id="UP000053235">
    <property type="component" value="Unassembled WGS sequence"/>
</dbReference>
<proteinExistence type="predicted"/>
<keyword evidence="1" id="KW-0175">Coiled coil</keyword>
<reference evidence="3" key="1">
    <citation type="submission" date="2015-07" db="EMBL/GenBank/DDBJ databases">
        <authorList>
            <person name="Rodrigo-Torres Lidia"/>
            <person name="Arahal R.David."/>
        </authorList>
    </citation>
    <scope>NUCLEOTIDE SEQUENCE [LARGE SCALE GENOMIC DNA]</scope>
    <source>
        <strain evidence="3">CECT 5112</strain>
    </source>
</reference>
<organism evidence="2 3">
    <name type="scientific">Roseibium alexandrii</name>
    <dbReference type="NCBI Taxonomy" id="388408"/>
    <lineage>
        <taxon>Bacteria</taxon>
        <taxon>Pseudomonadati</taxon>
        <taxon>Pseudomonadota</taxon>
        <taxon>Alphaproteobacteria</taxon>
        <taxon>Hyphomicrobiales</taxon>
        <taxon>Stappiaceae</taxon>
        <taxon>Roseibium</taxon>
    </lineage>
</organism>
<feature type="coiled-coil region" evidence="1">
    <location>
        <begin position="40"/>
        <end position="97"/>
    </location>
</feature>
<sequence length="126" mass="14332">MKKIRNNEHSDRRRAAADAKAALVSAFRSAKEASEPTREARQTERRLIAEARDKRRAEREQIKLDERNRIAAEAAARDAAVAAAAKAEIEARELADKTRVERVLQDEAARKAKRDQRYANRKARQA</sequence>
<evidence type="ECO:0000313" key="2">
    <source>
        <dbReference type="EMBL" id="CTQ76139.1"/>
    </source>
</evidence>
<accession>A0A0M7AML9</accession>
<dbReference type="InterPro" id="IPR045510">
    <property type="entry name" value="DUF6481"/>
</dbReference>
<name>A0A0M7AML9_9HYPH</name>
<dbReference type="RefSeq" id="WP_055673678.1">
    <property type="nucleotide sequence ID" value="NZ_CXWD01000024.1"/>
</dbReference>